<dbReference type="InterPro" id="IPR000700">
    <property type="entry name" value="PAS-assoc_C"/>
</dbReference>
<dbReference type="SMART" id="SM00086">
    <property type="entry name" value="PAC"/>
    <property type="match status" value="1"/>
</dbReference>
<organism evidence="4 5">
    <name type="scientific">Pseudothauera lacus</name>
    <dbReference type="NCBI Taxonomy" id="2136175"/>
    <lineage>
        <taxon>Bacteria</taxon>
        <taxon>Pseudomonadati</taxon>
        <taxon>Pseudomonadota</taxon>
        <taxon>Betaproteobacteria</taxon>
        <taxon>Rhodocyclales</taxon>
        <taxon>Zoogloeaceae</taxon>
        <taxon>Pseudothauera</taxon>
    </lineage>
</organism>
<dbReference type="NCBIfam" id="TIGR00229">
    <property type="entry name" value="sensory_box"/>
    <property type="match status" value="1"/>
</dbReference>
<dbReference type="Pfam" id="PF13474">
    <property type="entry name" value="SnoaL_3"/>
    <property type="match status" value="1"/>
</dbReference>
<dbReference type="InterPro" id="IPR032710">
    <property type="entry name" value="NTF2-like_dom_sf"/>
</dbReference>
<reference evidence="4 5" key="2">
    <citation type="submission" date="2018-04" db="EMBL/GenBank/DDBJ databases">
        <title>Thauera lacus sp. nov., isolated from an saline lake in Inner Mongolia, China.</title>
        <authorList>
            <person name="Liang Q.-Y."/>
        </authorList>
    </citation>
    <scope>NUCLEOTIDE SEQUENCE [LARGE SCALE GENOMIC DNA]</scope>
    <source>
        <strain evidence="4 5">D20</strain>
    </source>
</reference>
<name>A0A2T4IIJ1_9RHOO</name>
<dbReference type="Gene3D" id="3.30.70.270">
    <property type="match status" value="1"/>
</dbReference>
<dbReference type="CDD" id="cd00130">
    <property type="entry name" value="PAS"/>
    <property type="match status" value="1"/>
</dbReference>
<dbReference type="SUPFAM" id="SSF55073">
    <property type="entry name" value="Nucleotide cyclase"/>
    <property type="match status" value="1"/>
</dbReference>
<dbReference type="InterPro" id="IPR001610">
    <property type="entry name" value="PAC"/>
</dbReference>
<dbReference type="InterPro" id="IPR013656">
    <property type="entry name" value="PAS_4"/>
</dbReference>
<dbReference type="Pfam" id="PF08448">
    <property type="entry name" value="PAS_4"/>
    <property type="match status" value="1"/>
</dbReference>
<evidence type="ECO:0000313" key="5">
    <source>
        <dbReference type="Proteomes" id="UP000241193"/>
    </source>
</evidence>
<dbReference type="InterPro" id="IPR029787">
    <property type="entry name" value="Nucleotide_cyclase"/>
</dbReference>
<dbReference type="InterPro" id="IPR043128">
    <property type="entry name" value="Rev_trsase/Diguanyl_cyclase"/>
</dbReference>
<dbReference type="SUPFAM" id="SSF54427">
    <property type="entry name" value="NTF2-like"/>
    <property type="match status" value="1"/>
</dbReference>
<dbReference type="Proteomes" id="UP000241193">
    <property type="component" value="Unassembled WGS sequence"/>
</dbReference>
<dbReference type="Gene3D" id="3.10.450.50">
    <property type="match status" value="1"/>
</dbReference>
<dbReference type="NCBIfam" id="TIGR00254">
    <property type="entry name" value="GGDEF"/>
    <property type="match status" value="1"/>
</dbReference>
<dbReference type="EMBL" id="PZKC01000002">
    <property type="protein sequence ID" value="PTD97580.1"/>
    <property type="molecule type" value="Genomic_DNA"/>
</dbReference>
<evidence type="ECO:0000259" key="3">
    <source>
        <dbReference type="PROSITE" id="PS50887"/>
    </source>
</evidence>
<evidence type="ECO:0000259" key="1">
    <source>
        <dbReference type="PROSITE" id="PS50112"/>
    </source>
</evidence>
<evidence type="ECO:0000259" key="2">
    <source>
        <dbReference type="PROSITE" id="PS50113"/>
    </source>
</evidence>
<dbReference type="InterPro" id="IPR035965">
    <property type="entry name" value="PAS-like_dom_sf"/>
</dbReference>
<dbReference type="InterPro" id="IPR000160">
    <property type="entry name" value="GGDEF_dom"/>
</dbReference>
<reference evidence="4 5" key="1">
    <citation type="submission" date="2018-03" db="EMBL/GenBank/DDBJ databases">
        <authorList>
            <person name="Keele B.F."/>
        </authorList>
    </citation>
    <scope>NUCLEOTIDE SEQUENCE [LARGE SCALE GENOMIC DNA]</scope>
    <source>
        <strain evidence="4 5">D20</strain>
    </source>
</reference>
<dbReference type="AlphaFoldDB" id="A0A2T4IIJ1"/>
<dbReference type="FunFam" id="3.30.70.270:FF:000001">
    <property type="entry name" value="Diguanylate cyclase domain protein"/>
    <property type="match status" value="1"/>
</dbReference>
<dbReference type="InterPro" id="IPR037401">
    <property type="entry name" value="SnoaL-like"/>
</dbReference>
<dbReference type="SMART" id="SM00267">
    <property type="entry name" value="GGDEF"/>
    <property type="match status" value="1"/>
</dbReference>
<dbReference type="InterPro" id="IPR052163">
    <property type="entry name" value="DGC-Regulatory_Protein"/>
</dbReference>
<dbReference type="PROSITE" id="PS50113">
    <property type="entry name" value="PAC"/>
    <property type="match status" value="1"/>
</dbReference>
<dbReference type="SMART" id="SM00091">
    <property type="entry name" value="PAS"/>
    <property type="match status" value="1"/>
</dbReference>
<dbReference type="PROSITE" id="PS50887">
    <property type="entry name" value="GGDEF"/>
    <property type="match status" value="1"/>
</dbReference>
<feature type="domain" description="PAS" evidence="1">
    <location>
        <begin position="170"/>
        <end position="240"/>
    </location>
</feature>
<evidence type="ECO:0000313" key="4">
    <source>
        <dbReference type="EMBL" id="PTD97580.1"/>
    </source>
</evidence>
<evidence type="ECO:0008006" key="6">
    <source>
        <dbReference type="Google" id="ProtNLM"/>
    </source>
</evidence>
<dbReference type="OrthoDB" id="9813903at2"/>
<dbReference type="InterPro" id="IPR000014">
    <property type="entry name" value="PAS"/>
</dbReference>
<dbReference type="RefSeq" id="WP_107492100.1">
    <property type="nucleotide sequence ID" value="NZ_PZKC01000002.1"/>
</dbReference>
<accession>A0A2T4IIJ1</accession>
<dbReference type="Pfam" id="PF00990">
    <property type="entry name" value="GGDEF"/>
    <property type="match status" value="1"/>
</dbReference>
<keyword evidence="5" id="KW-1185">Reference proteome</keyword>
<sequence>MTSVTRPADRHDKIRALFDEYIELYAARDDRLTALFSEDFSGYTGGGSVLVKDRDEWVKITRQDFAEVPGRLRIDMRDIALQDLSEHVVAVTAFFHIHLPVPEHVLSREMARLVLIFRLEGEAWKIVHSGISIPYHLVQDGEVYPLHELQERNRTLEALVEERTRALNEREVFYRLLTEDALDVLWRADSELRITYISPSDERFRGFKAEEVVGHHVFELFNEEGVAIVSEAWRRRLEAEREGRDLGFVSFDAPHLCKDGSVIWGEVFSKAVRDESGKITGFHGITREITRRKQMQEQIQQLAFYDTLTHLPNRRLLSDRLLHALAASKRSGRHGALMFVDLDNFKPLNDRYGHFVGDLLLIEVADRLKRCVREMDTVARFGGDEFVVMLGELVKDHEESIAQAAAVAEKIRLRLADDYQLNAAREGEVENIVTHHCSASVGVFVFLDHEAGADEILKCADIAMYQAKAAGRNTVRIYAADAPPANLPGDQAPGFGAL</sequence>
<dbReference type="GO" id="GO:0003824">
    <property type="term" value="F:catalytic activity"/>
    <property type="evidence" value="ECO:0007669"/>
    <property type="project" value="UniProtKB-ARBA"/>
</dbReference>
<dbReference type="CDD" id="cd01949">
    <property type="entry name" value="GGDEF"/>
    <property type="match status" value="1"/>
</dbReference>
<dbReference type="PANTHER" id="PTHR46663:SF3">
    <property type="entry name" value="SLL0267 PROTEIN"/>
    <property type="match status" value="1"/>
</dbReference>
<dbReference type="PANTHER" id="PTHR46663">
    <property type="entry name" value="DIGUANYLATE CYCLASE DGCT-RELATED"/>
    <property type="match status" value="1"/>
</dbReference>
<feature type="domain" description="GGDEF" evidence="3">
    <location>
        <begin position="333"/>
        <end position="480"/>
    </location>
</feature>
<feature type="domain" description="PAC" evidence="2">
    <location>
        <begin position="249"/>
        <end position="301"/>
    </location>
</feature>
<dbReference type="PROSITE" id="PS50112">
    <property type="entry name" value="PAS"/>
    <property type="match status" value="1"/>
</dbReference>
<comment type="caution">
    <text evidence="4">The sequence shown here is derived from an EMBL/GenBank/DDBJ whole genome shotgun (WGS) entry which is preliminary data.</text>
</comment>
<gene>
    <name evidence="4" type="ORF">C8261_02555</name>
</gene>
<protein>
    <recommendedName>
        <fullName evidence="6">Diguanylate cyclase with PAS/PAC sensor</fullName>
    </recommendedName>
</protein>
<proteinExistence type="predicted"/>
<dbReference type="SUPFAM" id="SSF55785">
    <property type="entry name" value="PYP-like sensor domain (PAS domain)"/>
    <property type="match status" value="1"/>
</dbReference>
<dbReference type="Gene3D" id="3.30.450.20">
    <property type="entry name" value="PAS domain"/>
    <property type="match status" value="1"/>
</dbReference>